<feature type="binding site" evidence="9">
    <location>
        <position position="127"/>
    </location>
    <ligand>
        <name>L-histidine</name>
        <dbReference type="ChEBI" id="CHEBI:57595"/>
    </ligand>
</feature>
<comment type="pathway">
    <text evidence="2 8">Amino-acid biosynthesis; L-histidine biosynthesis; L-histidine from 5-phospho-alpha-D-ribose 1-diphosphate: step 1/9.</text>
</comment>
<dbReference type="Proteomes" id="UP000472580">
    <property type="component" value="Unassembled WGS sequence"/>
</dbReference>
<dbReference type="Pfam" id="PF13393">
    <property type="entry name" value="tRNA-synt_His"/>
    <property type="match status" value="1"/>
</dbReference>
<dbReference type="NCBIfam" id="NF008935">
    <property type="entry name" value="PRK12292.1-1"/>
    <property type="match status" value="1"/>
</dbReference>
<gene>
    <name evidence="8" type="primary">hisZ</name>
    <name evidence="11" type="ORF">E5987_05290</name>
</gene>
<dbReference type="UniPathway" id="UPA00031">
    <property type="reaction ID" value="UER00006"/>
</dbReference>
<feature type="binding site" evidence="9">
    <location>
        <begin position="80"/>
        <end position="82"/>
    </location>
    <ligand>
        <name>L-histidine</name>
        <dbReference type="ChEBI" id="CHEBI:57595"/>
    </ligand>
</feature>
<keyword evidence="5 8" id="KW-0963">Cytoplasm</keyword>
<keyword evidence="11" id="KW-0328">Glycosyltransferase</keyword>
<comment type="miscellaneous">
    <text evidence="8">This function is generally fulfilled by the C-terminal part of HisG, which is missing in some bacteria such as this one.</text>
</comment>
<comment type="function">
    <text evidence="7 8">Required for the first step of histidine biosynthesis. May allow the feedback regulation of ATP phosphoribosyltransferase activity by histidine.</text>
</comment>
<organism evidence="11 12">
    <name type="scientific">Parasutterella muris</name>
    <dbReference type="NCBI Taxonomy" id="2565572"/>
    <lineage>
        <taxon>Bacteria</taxon>
        <taxon>Pseudomonadati</taxon>
        <taxon>Pseudomonadota</taxon>
        <taxon>Betaproteobacteria</taxon>
        <taxon>Burkholderiales</taxon>
        <taxon>Sutterellaceae</taxon>
        <taxon>Parasutterella</taxon>
    </lineage>
</organism>
<dbReference type="Gene3D" id="3.30.930.10">
    <property type="entry name" value="Bira Bifunctional Protein, Domain 2"/>
    <property type="match status" value="1"/>
</dbReference>
<dbReference type="NCBIfam" id="NF009086">
    <property type="entry name" value="PRK12421.1"/>
    <property type="match status" value="1"/>
</dbReference>
<dbReference type="GO" id="GO:0005737">
    <property type="term" value="C:cytoplasm"/>
    <property type="evidence" value="ECO:0007669"/>
    <property type="project" value="UniProtKB-SubCell"/>
</dbReference>
<dbReference type="InterPro" id="IPR045864">
    <property type="entry name" value="aa-tRNA-synth_II/BPL/LPL"/>
</dbReference>
<keyword evidence="12" id="KW-1185">Reference proteome</keyword>
<dbReference type="InterPro" id="IPR004516">
    <property type="entry name" value="HisRS/HisZ"/>
</dbReference>
<dbReference type="EMBL" id="WSRP01000013">
    <property type="protein sequence ID" value="MVX56622.1"/>
    <property type="molecule type" value="Genomic_DNA"/>
</dbReference>
<reference evidence="11 12" key="1">
    <citation type="submission" date="2019-12" db="EMBL/GenBank/DDBJ databases">
        <title>Microbes associate with the intestines of laboratory mice.</title>
        <authorList>
            <person name="Navarre W."/>
            <person name="Wong E."/>
        </authorList>
    </citation>
    <scope>NUCLEOTIDE SEQUENCE [LARGE SCALE GENOMIC DNA]</scope>
    <source>
        <strain evidence="11 12">NM82_D38</strain>
    </source>
</reference>
<evidence type="ECO:0000256" key="9">
    <source>
        <dbReference type="PIRSR" id="PIRSR001549-1"/>
    </source>
</evidence>
<accession>A0A6L6YIF2</accession>
<evidence type="ECO:0000256" key="7">
    <source>
        <dbReference type="ARBA" id="ARBA00025246"/>
    </source>
</evidence>
<dbReference type="PANTHER" id="PTHR11476">
    <property type="entry name" value="HISTIDYL-TRNA SYNTHETASE"/>
    <property type="match status" value="1"/>
</dbReference>
<feature type="domain" description="Class II Histidinyl-tRNA synthetase (HisRS)-like catalytic core" evidence="10">
    <location>
        <begin position="10"/>
        <end position="313"/>
    </location>
</feature>
<protein>
    <recommendedName>
        <fullName evidence="4 8">ATP phosphoribosyltransferase regulatory subunit</fullName>
    </recommendedName>
</protein>
<comment type="subunit">
    <text evidence="8">Heteromultimer composed of HisG and HisZ subunits.</text>
</comment>
<dbReference type="RefSeq" id="WP_160335056.1">
    <property type="nucleotide sequence ID" value="NZ_CALPCR010000001.1"/>
</dbReference>
<dbReference type="GO" id="GO:0016757">
    <property type="term" value="F:glycosyltransferase activity"/>
    <property type="evidence" value="ECO:0007669"/>
    <property type="project" value="UniProtKB-KW"/>
</dbReference>
<dbReference type="PANTHER" id="PTHR11476:SF7">
    <property type="entry name" value="HISTIDINE--TRNA LIGASE"/>
    <property type="match status" value="1"/>
</dbReference>
<dbReference type="SUPFAM" id="SSF55681">
    <property type="entry name" value="Class II aaRS and biotin synthetases"/>
    <property type="match status" value="1"/>
</dbReference>
<dbReference type="OrthoDB" id="9769617at2"/>
<evidence type="ECO:0000256" key="5">
    <source>
        <dbReference type="ARBA" id="ARBA00022490"/>
    </source>
</evidence>
<dbReference type="PIRSF" id="PIRSF001549">
    <property type="entry name" value="His-tRNA_synth"/>
    <property type="match status" value="1"/>
</dbReference>
<dbReference type="GO" id="GO:0000105">
    <property type="term" value="P:L-histidine biosynthetic process"/>
    <property type="evidence" value="ECO:0007669"/>
    <property type="project" value="UniProtKB-UniRule"/>
</dbReference>
<name>A0A6L6YIF2_9BURK</name>
<evidence type="ECO:0000256" key="4">
    <source>
        <dbReference type="ARBA" id="ARBA00020397"/>
    </source>
</evidence>
<keyword evidence="6 8" id="KW-0368">Histidine biosynthesis</keyword>
<dbReference type="InterPro" id="IPR041715">
    <property type="entry name" value="HisRS-like_core"/>
</dbReference>
<keyword evidence="8" id="KW-0028">Amino-acid biosynthesis</keyword>
<evidence type="ECO:0000256" key="6">
    <source>
        <dbReference type="ARBA" id="ARBA00023102"/>
    </source>
</evidence>
<comment type="caution">
    <text evidence="11">The sequence shown here is derived from an EMBL/GenBank/DDBJ whole genome shotgun (WGS) entry which is preliminary data.</text>
</comment>
<comment type="subcellular location">
    <subcellularLocation>
        <location evidence="1 8">Cytoplasm</location>
    </subcellularLocation>
</comment>
<evidence type="ECO:0000313" key="11">
    <source>
        <dbReference type="EMBL" id="MVX56622.1"/>
    </source>
</evidence>
<evidence type="ECO:0000256" key="8">
    <source>
        <dbReference type="HAMAP-Rule" id="MF_00125"/>
    </source>
</evidence>
<dbReference type="HAMAP" id="MF_00125">
    <property type="entry name" value="HisZ"/>
    <property type="match status" value="1"/>
</dbReference>
<evidence type="ECO:0000256" key="3">
    <source>
        <dbReference type="ARBA" id="ARBA00005539"/>
    </source>
</evidence>
<proteinExistence type="inferred from homology"/>
<evidence type="ECO:0000256" key="1">
    <source>
        <dbReference type="ARBA" id="ARBA00004496"/>
    </source>
</evidence>
<evidence type="ECO:0000313" key="12">
    <source>
        <dbReference type="Proteomes" id="UP000472580"/>
    </source>
</evidence>
<dbReference type="InterPro" id="IPR004517">
    <property type="entry name" value="HisZ"/>
</dbReference>
<keyword evidence="11" id="KW-0808">Transferase</keyword>
<comment type="similarity">
    <text evidence="3 8">Belongs to the class-II aminoacyl-tRNA synthetase family. HisZ subfamily.</text>
</comment>
<dbReference type="AlphaFoldDB" id="A0A6L6YIF2"/>
<evidence type="ECO:0000259" key="10">
    <source>
        <dbReference type="Pfam" id="PF13393"/>
    </source>
</evidence>
<evidence type="ECO:0000256" key="2">
    <source>
        <dbReference type="ARBA" id="ARBA00004667"/>
    </source>
</evidence>
<sequence length="390" mass="43515">MSVWLLPENIADMLPREARVIEAMRSSFLSLVTSHGFEIVRPPLVEYVDSLLTGTGGDLDLRTFKIVDQVSGRTMGIRADMTPQVARIDAHILNREGVSRLCYVGSVLHARPLHPMASRQPYVAGVELFGSTSAYSDKEVICLGLEALRTFNIQNIMLDLGHTGVVKAILDKDPASGSVQDQILFALSHKDRTSIEEFRGVLQDRTVDALLKLAVMFGDESVLDKIAEEFSDYPEILPILDHVRWLGRMSGADGVSYDFADVHGYQYLTGVTYSVNIPGRYQAVLRGGRYDDIGARFGRRRPAVGFTLYLREIVAVMDTRRPYAVLAPINDEDPLLNAKIKELRSKGLIVVQSLPEDSIESLEEAYRLDEELLFVDGTWTVTERSVGRRI</sequence>